<accession>A0A443PAI2</accession>
<comment type="caution">
    <text evidence="2">The sequence shown here is derived from an EMBL/GenBank/DDBJ whole genome shotgun (WGS) entry which is preliminary data.</text>
</comment>
<proteinExistence type="predicted"/>
<name>A0A443PAI2_9MAGN</name>
<dbReference type="Proteomes" id="UP000283530">
    <property type="component" value="Unassembled WGS sequence"/>
</dbReference>
<sequence length="86" mass="10069">MFPARVSFCGSLTPSARNPSPSFLLFFLHSRSCLRIPNARENAEDKPREEKKPRQRRKDRGEEIWIRRRSWPGPGDSILLYLDQEA</sequence>
<organism evidence="2 3">
    <name type="scientific">Cinnamomum micranthum f. kanehirae</name>
    <dbReference type="NCBI Taxonomy" id="337451"/>
    <lineage>
        <taxon>Eukaryota</taxon>
        <taxon>Viridiplantae</taxon>
        <taxon>Streptophyta</taxon>
        <taxon>Embryophyta</taxon>
        <taxon>Tracheophyta</taxon>
        <taxon>Spermatophyta</taxon>
        <taxon>Magnoliopsida</taxon>
        <taxon>Magnoliidae</taxon>
        <taxon>Laurales</taxon>
        <taxon>Lauraceae</taxon>
        <taxon>Cinnamomum</taxon>
    </lineage>
</organism>
<protein>
    <submittedName>
        <fullName evidence="2">Uncharacterized protein</fullName>
    </submittedName>
</protein>
<feature type="region of interest" description="Disordered" evidence="1">
    <location>
        <begin position="38"/>
        <end position="60"/>
    </location>
</feature>
<gene>
    <name evidence="2" type="ORF">CKAN_01669600</name>
</gene>
<dbReference type="EMBL" id="QPKB01000006">
    <property type="protein sequence ID" value="RWR87740.1"/>
    <property type="molecule type" value="Genomic_DNA"/>
</dbReference>
<evidence type="ECO:0000256" key="1">
    <source>
        <dbReference type="SAM" id="MobiDB-lite"/>
    </source>
</evidence>
<feature type="compositionally biased region" description="Basic and acidic residues" evidence="1">
    <location>
        <begin position="41"/>
        <end position="52"/>
    </location>
</feature>
<evidence type="ECO:0000313" key="2">
    <source>
        <dbReference type="EMBL" id="RWR87740.1"/>
    </source>
</evidence>
<evidence type="ECO:0000313" key="3">
    <source>
        <dbReference type="Proteomes" id="UP000283530"/>
    </source>
</evidence>
<dbReference type="AlphaFoldDB" id="A0A443PAI2"/>
<reference evidence="2 3" key="1">
    <citation type="journal article" date="2019" name="Nat. Plants">
        <title>Stout camphor tree genome fills gaps in understanding of flowering plant genome evolution.</title>
        <authorList>
            <person name="Chaw S.M."/>
            <person name="Liu Y.C."/>
            <person name="Wu Y.W."/>
            <person name="Wang H.Y."/>
            <person name="Lin C.I."/>
            <person name="Wu C.S."/>
            <person name="Ke H.M."/>
            <person name="Chang L.Y."/>
            <person name="Hsu C.Y."/>
            <person name="Yang H.T."/>
            <person name="Sudianto E."/>
            <person name="Hsu M.H."/>
            <person name="Wu K.P."/>
            <person name="Wang L.N."/>
            <person name="Leebens-Mack J.H."/>
            <person name="Tsai I.J."/>
        </authorList>
    </citation>
    <scope>NUCLEOTIDE SEQUENCE [LARGE SCALE GENOMIC DNA]</scope>
    <source>
        <strain evidence="3">cv. Chaw 1501</strain>
        <tissue evidence="2">Young leaves</tissue>
    </source>
</reference>
<keyword evidence="3" id="KW-1185">Reference proteome</keyword>